<keyword evidence="4" id="KW-1185">Reference proteome</keyword>
<gene>
    <name evidence="3" type="ORF">MBRA_45250</name>
</gene>
<keyword evidence="2" id="KW-0812">Transmembrane</keyword>
<reference evidence="3 4" key="1">
    <citation type="journal article" date="2019" name="Emerg. Microbes Infect.">
        <title>Comprehensive subspecies identification of 175 nontuberculous mycobacteria species based on 7547 genomic profiles.</title>
        <authorList>
            <person name="Matsumoto Y."/>
            <person name="Kinjo T."/>
            <person name="Motooka D."/>
            <person name="Nabeya D."/>
            <person name="Jung N."/>
            <person name="Uechi K."/>
            <person name="Horii T."/>
            <person name="Iida T."/>
            <person name="Fujita J."/>
            <person name="Nakamura S."/>
        </authorList>
    </citation>
    <scope>NUCLEOTIDE SEQUENCE [LARGE SCALE GENOMIC DNA]</scope>
    <source>
        <strain evidence="3 4">JCM 12687</strain>
    </source>
</reference>
<dbReference type="EMBL" id="AP022606">
    <property type="protein sequence ID" value="BBZ14330.1"/>
    <property type="molecule type" value="Genomic_DNA"/>
</dbReference>
<protein>
    <submittedName>
        <fullName evidence="3">Uncharacterized protein</fullName>
    </submittedName>
</protein>
<feature type="transmembrane region" description="Helical" evidence="2">
    <location>
        <begin position="39"/>
        <end position="59"/>
    </location>
</feature>
<organism evidence="3 4">
    <name type="scientific">Mycobacterium branderi</name>
    <dbReference type="NCBI Taxonomy" id="43348"/>
    <lineage>
        <taxon>Bacteria</taxon>
        <taxon>Bacillati</taxon>
        <taxon>Actinomycetota</taxon>
        <taxon>Actinomycetes</taxon>
        <taxon>Mycobacteriales</taxon>
        <taxon>Mycobacteriaceae</taxon>
        <taxon>Mycobacterium</taxon>
    </lineage>
</organism>
<dbReference type="Proteomes" id="UP000467379">
    <property type="component" value="Chromosome"/>
</dbReference>
<keyword evidence="2" id="KW-0472">Membrane</keyword>
<sequence>MPSSSGGKDSADQNAACADSEKMESSQLFDKVRRVTRQMWWREGFGIWLLMISPGFLTWRAAARIADGRVVAYGSSGGLTSSTAANSISLASCSFA</sequence>
<name>A0ABM7KT32_9MYCO</name>
<evidence type="ECO:0000256" key="1">
    <source>
        <dbReference type="SAM" id="MobiDB-lite"/>
    </source>
</evidence>
<proteinExistence type="predicted"/>
<feature type="region of interest" description="Disordered" evidence="1">
    <location>
        <begin position="1"/>
        <end position="23"/>
    </location>
</feature>
<evidence type="ECO:0000256" key="2">
    <source>
        <dbReference type="SAM" id="Phobius"/>
    </source>
</evidence>
<accession>A0ABM7KT32</accession>
<evidence type="ECO:0000313" key="4">
    <source>
        <dbReference type="Proteomes" id="UP000467379"/>
    </source>
</evidence>
<keyword evidence="2" id="KW-1133">Transmembrane helix</keyword>
<evidence type="ECO:0000313" key="3">
    <source>
        <dbReference type="EMBL" id="BBZ14330.1"/>
    </source>
</evidence>